<protein>
    <submittedName>
        <fullName evidence="1">DgyrCDS2037</fullName>
    </submittedName>
</protein>
<sequence>MELEEIVKIKHIWPHINAATEIVETTKFSTTQAKEEDGCEYKSKIIYHCPFESCRYNVREIENGFFYETDLLMHLRMIHSKEDKKPTISIMQQKRARDDTKEDLQSCKKNISTPSSTLTVGCTTAILASPNRNISKKKRGRPATKSSKEFKSYSILPKPAIQLAPTAKIDMPLGMRKKSTKRNITIETTTACSPLSLEQLLEASTQTNVPYQASTQTNTTFQDSKQTNTVCTSILNTSQTTQTQLQKDFNSNSTQTADLLNDLVNEDIFINYLDTGRRQSNCSEKYVQTSTNKGTIVLGAQETDTNDSFQLELESLVFEGGKEDSLREIGNANNVQDIALSPIPQHFFDEFFTN</sequence>
<organism evidence="1 2">
    <name type="scientific">Dimorphilus gyrociliatus</name>
    <dbReference type="NCBI Taxonomy" id="2664684"/>
    <lineage>
        <taxon>Eukaryota</taxon>
        <taxon>Metazoa</taxon>
        <taxon>Spiralia</taxon>
        <taxon>Lophotrochozoa</taxon>
        <taxon>Annelida</taxon>
        <taxon>Polychaeta</taxon>
        <taxon>Polychaeta incertae sedis</taxon>
        <taxon>Dinophilidae</taxon>
        <taxon>Dimorphilus</taxon>
    </lineage>
</organism>
<dbReference type="EMBL" id="CAJFCJ010000003">
    <property type="protein sequence ID" value="CAD5112826.1"/>
    <property type="molecule type" value="Genomic_DNA"/>
</dbReference>
<dbReference type="Proteomes" id="UP000549394">
    <property type="component" value="Unassembled WGS sequence"/>
</dbReference>
<evidence type="ECO:0000313" key="1">
    <source>
        <dbReference type="EMBL" id="CAD5112826.1"/>
    </source>
</evidence>
<dbReference type="AlphaFoldDB" id="A0A7I8V937"/>
<proteinExistence type="predicted"/>
<evidence type="ECO:0000313" key="2">
    <source>
        <dbReference type="Proteomes" id="UP000549394"/>
    </source>
</evidence>
<name>A0A7I8V937_9ANNE</name>
<reference evidence="1 2" key="1">
    <citation type="submission" date="2020-08" db="EMBL/GenBank/DDBJ databases">
        <authorList>
            <person name="Hejnol A."/>
        </authorList>
    </citation>
    <scope>NUCLEOTIDE SEQUENCE [LARGE SCALE GENOMIC DNA]</scope>
</reference>
<accession>A0A7I8V937</accession>
<comment type="caution">
    <text evidence="1">The sequence shown here is derived from an EMBL/GenBank/DDBJ whole genome shotgun (WGS) entry which is preliminary data.</text>
</comment>
<gene>
    <name evidence="1" type="ORF">DGYR_LOCUS1896</name>
</gene>
<keyword evidence="2" id="KW-1185">Reference proteome</keyword>